<dbReference type="PANTHER" id="PTHR34580:SF3">
    <property type="entry name" value="PROTEIN PAFB"/>
    <property type="match status" value="1"/>
</dbReference>
<evidence type="ECO:0000313" key="6">
    <source>
        <dbReference type="Proteomes" id="UP001430647"/>
    </source>
</evidence>
<sequence length="332" mass="35636">MSSPAARLLRLIALLQTRRLWSGAELAARLGVDRRSLRRDVERLRALGYAVEAAAGVGGGYRLAAGAQMLPLLFEEDEAVAVAVALRAACASMAGLEDTAVRVLAKLEPLLPARVRQRAEALQGATMALGQDPLRPDTRVLIGVASACRDRRLLGFAYRDHGGRASQRLVEPLRLVNAGRRWYLLAWDRDRADWRTFRAERIAAPLQLGAAVALRLPPQDAAAMVDAAIRYSPQALGYALSVRLRGSAAELGARIPLWCGTLQDEADGHCRLSLLADAVPWLAAQLLTIGVPFADLEATPEVRTALRAVLNALLEQVPAPVPAEQVPGPASA</sequence>
<dbReference type="Gene3D" id="1.10.10.10">
    <property type="entry name" value="Winged helix-like DNA-binding domain superfamily/Winged helix DNA-binding domain"/>
    <property type="match status" value="1"/>
</dbReference>
<dbReference type="PROSITE" id="PS51000">
    <property type="entry name" value="HTH_DEOR_2"/>
    <property type="match status" value="1"/>
</dbReference>
<dbReference type="InterPro" id="IPR051534">
    <property type="entry name" value="CBASS_pafABC_assoc_protein"/>
</dbReference>
<feature type="domain" description="HTH deoR-type" evidence="3">
    <location>
        <begin position="4"/>
        <end position="59"/>
    </location>
</feature>
<dbReference type="InterPro" id="IPR036388">
    <property type="entry name" value="WH-like_DNA-bd_sf"/>
</dbReference>
<dbReference type="EMBL" id="CP131914">
    <property type="protein sequence ID" value="XCI79697.1"/>
    <property type="molecule type" value="Genomic_DNA"/>
</dbReference>
<dbReference type="RefSeq" id="WP_242160828.1">
    <property type="nucleotide sequence ID" value="NZ_CP131914.1"/>
</dbReference>
<gene>
    <name evidence="4" type="ORF">L3V74_16205</name>
    <name evidence="5" type="ORF">Q7W82_15650</name>
</gene>
<dbReference type="AlphaFoldDB" id="A0AAU8I2R1"/>
<keyword evidence="1" id="KW-0805">Transcription regulation</keyword>
<keyword evidence="2" id="KW-0804">Transcription</keyword>
<dbReference type="InterPro" id="IPR013196">
    <property type="entry name" value="HTH_11"/>
</dbReference>
<dbReference type="PIRSF" id="PIRSF016838">
    <property type="entry name" value="PafC"/>
    <property type="match status" value="1"/>
</dbReference>
<reference evidence="4 6" key="1">
    <citation type="journal article" date="2022" name="Curr. Microbiol.">
        <title>Xanthomonas indica sp. nov., a Novel Member of Non-Pathogenic Xanthomonas Community from Healthy Rice Seeds.</title>
        <authorList>
            <person name="Rana R."/>
            <person name="Madhavan V.N."/>
            <person name="Saroha T."/>
            <person name="Bansal K."/>
            <person name="Kaur A."/>
            <person name="Sonti R.V."/>
            <person name="Patel H.K."/>
            <person name="Patil P.B."/>
        </authorList>
    </citation>
    <scope>NUCLEOTIDE SEQUENCE [LARGE SCALE GENOMIC DNA]</scope>
    <source>
        <strain evidence="4 6">PPL560</strain>
    </source>
</reference>
<proteinExistence type="predicted"/>
<reference evidence="4" key="2">
    <citation type="submission" date="2022-01" db="EMBL/GenBank/DDBJ databases">
        <authorList>
            <person name="Rana R."/>
            <person name="Patil P.B."/>
        </authorList>
    </citation>
    <scope>NUCLEOTIDE SEQUENCE</scope>
    <source>
        <strain evidence="4">PPL560</strain>
    </source>
</reference>
<name>A0AAU8I2R1_9XANT</name>
<dbReference type="InterPro" id="IPR001034">
    <property type="entry name" value="DeoR_HTH"/>
</dbReference>
<dbReference type="SUPFAM" id="SSF46785">
    <property type="entry name" value="Winged helix' DNA-binding domain"/>
    <property type="match status" value="1"/>
</dbReference>
<dbReference type="InterPro" id="IPR028349">
    <property type="entry name" value="PafC-like"/>
</dbReference>
<accession>A0AAU8I2R1</accession>
<evidence type="ECO:0000256" key="1">
    <source>
        <dbReference type="ARBA" id="ARBA00023015"/>
    </source>
</evidence>
<dbReference type="PANTHER" id="PTHR34580">
    <property type="match status" value="1"/>
</dbReference>
<dbReference type="PROSITE" id="PS52050">
    <property type="entry name" value="WYL"/>
    <property type="match status" value="1"/>
</dbReference>
<dbReference type="GO" id="GO:0003700">
    <property type="term" value="F:DNA-binding transcription factor activity"/>
    <property type="evidence" value="ECO:0007669"/>
    <property type="project" value="InterPro"/>
</dbReference>
<dbReference type="KEGG" id="xin:Q7W82_15650"/>
<dbReference type="EMBL" id="JAKJPQ010000014">
    <property type="protein sequence ID" value="MCI2263078.1"/>
    <property type="molecule type" value="Genomic_DNA"/>
</dbReference>
<keyword evidence="6" id="KW-1185">Reference proteome</keyword>
<evidence type="ECO:0000256" key="2">
    <source>
        <dbReference type="ARBA" id="ARBA00023163"/>
    </source>
</evidence>
<evidence type="ECO:0000313" key="5">
    <source>
        <dbReference type="EMBL" id="XCI79697.1"/>
    </source>
</evidence>
<evidence type="ECO:0000313" key="4">
    <source>
        <dbReference type="EMBL" id="MCI2263078.1"/>
    </source>
</evidence>
<dbReference type="InterPro" id="IPR036390">
    <property type="entry name" value="WH_DNA-bd_sf"/>
</dbReference>
<evidence type="ECO:0000259" key="3">
    <source>
        <dbReference type="PROSITE" id="PS51000"/>
    </source>
</evidence>
<dbReference type="Pfam" id="PF13280">
    <property type="entry name" value="WYL"/>
    <property type="match status" value="1"/>
</dbReference>
<protein>
    <submittedName>
        <fullName evidence="5">WYL domain-containing protein</fullName>
    </submittedName>
</protein>
<organism evidence="5">
    <name type="scientific">Xanthomonas indica</name>
    <dbReference type="NCBI Taxonomy" id="2912242"/>
    <lineage>
        <taxon>Bacteria</taxon>
        <taxon>Pseudomonadati</taxon>
        <taxon>Pseudomonadota</taxon>
        <taxon>Gammaproteobacteria</taxon>
        <taxon>Lysobacterales</taxon>
        <taxon>Lysobacteraceae</taxon>
        <taxon>Xanthomonas</taxon>
    </lineage>
</organism>
<dbReference type="Pfam" id="PF08279">
    <property type="entry name" value="HTH_11"/>
    <property type="match status" value="1"/>
</dbReference>
<dbReference type="InterPro" id="IPR026881">
    <property type="entry name" value="WYL_dom"/>
</dbReference>
<dbReference type="Proteomes" id="UP001430647">
    <property type="component" value="Unassembled WGS sequence"/>
</dbReference>
<reference evidence="5" key="3">
    <citation type="submission" date="2023-08" db="EMBL/GenBank/DDBJ databases">
        <title>Complete genome sequence of Xanthomonas indica.</title>
        <authorList>
            <person name="Patil P.B."/>
            <person name="Rana R."/>
        </authorList>
    </citation>
    <scope>NUCLEOTIDE SEQUENCE</scope>
    <source>
        <strain evidence="5">PPL560</strain>
    </source>
</reference>